<sequence length="392" mass="43086">MLTPGIPGTDGSDFWVSLGRKLVLASEPWEPRYQFCQTSSAAFTVRRVIAPVWGTSPWAAYYTPNLPFLLGVLLAGYFGEVLRDANGQPHICRTAPAWSVTPRSISRCQGVSADTDHSWGDSNTRWGVTLRALPADDVWWAADSWAQSVGSRQTVVHELFSRGWFAMPVRRPASVAPSVSGGGQWRLIGQRERIVWGDDAWGSPQPRLASISSVSHLSSFFADIAVASRTWAGTAASEPVPFVWAESSYSSPDEPLRQGWGPWPWLSSVGLYRPLPQWSVTPRSISRCQGVSADTDHKWGDLNTCWGAPETVRQSEPAVWGDTSYTEVSSEDVTNRERQSQSLSLTCAPRGGSAPLCGGRCASALAWPSDHVWRGAWQDAPWRQIFSMNFTS</sequence>
<protein>
    <submittedName>
        <fullName evidence="1">Uncharacterized protein</fullName>
    </submittedName>
</protein>
<organism evidence="1">
    <name type="scientific">bioreactor metagenome</name>
    <dbReference type="NCBI Taxonomy" id="1076179"/>
    <lineage>
        <taxon>unclassified sequences</taxon>
        <taxon>metagenomes</taxon>
        <taxon>ecological metagenomes</taxon>
    </lineage>
</organism>
<comment type="caution">
    <text evidence="1">The sequence shown here is derived from an EMBL/GenBank/DDBJ whole genome shotgun (WGS) entry which is preliminary data.</text>
</comment>
<proteinExistence type="predicted"/>
<dbReference type="AlphaFoldDB" id="A0A645C4J0"/>
<name>A0A645C4J0_9ZZZZ</name>
<gene>
    <name evidence="1" type="ORF">SDC9_118852</name>
</gene>
<dbReference type="EMBL" id="VSSQ01024392">
    <property type="protein sequence ID" value="MPM71881.1"/>
    <property type="molecule type" value="Genomic_DNA"/>
</dbReference>
<reference evidence="1" key="1">
    <citation type="submission" date="2019-08" db="EMBL/GenBank/DDBJ databases">
        <authorList>
            <person name="Kucharzyk K."/>
            <person name="Murdoch R.W."/>
            <person name="Higgins S."/>
            <person name="Loffler F."/>
        </authorList>
    </citation>
    <scope>NUCLEOTIDE SEQUENCE</scope>
</reference>
<accession>A0A645C4J0</accession>
<evidence type="ECO:0000313" key="1">
    <source>
        <dbReference type="EMBL" id="MPM71881.1"/>
    </source>
</evidence>